<reference evidence="3" key="1">
    <citation type="journal article" date="2013" name="Genome Announc.">
        <title>Draft genome sequence of Pseudozyma brasiliensis sp. nov. strain GHG001, a high producer of endo-1,4-xylanase isolated from an insect pest of sugarcane.</title>
        <authorList>
            <person name="Oliveira J.V.D.C."/>
            <person name="dos Santos R.A.C."/>
            <person name="Borges T.A."/>
            <person name="Riano-Pachon D.M."/>
            <person name="Goldman G.H."/>
        </authorList>
    </citation>
    <scope>NUCLEOTIDE SEQUENCE [LARGE SCALE GENOMIC DNA]</scope>
    <source>
        <strain evidence="3">GHG001</strain>
    </source>
</reference>
<dbReference type="AlphaFoldDB" id="V5E4R0"/>
<evidence type="ECO:0000256" key="1">
    <source>
        <dbReference type="SAM" id="MobiDB-lite"/>
    </source>
</evidence>
<accession>V5E4R0</accession>
<gene>
    <name evidence="2" type="ORF">PSEUBRA_SCAF6g00756</name>
</gene>
<feature type="region of interest" description="Disordered" evidence="1">
    <location>
        <begin position="331"/>
        <end position="350"/>
    </location>
</feature>
<dbReference type="GO" id="GO:0005096">
    <property type="term" value="F:GTPase activator activity"/>
    <property type="evidence" value="ECO:0007669"/>
    <property type="project" value="InterPro"/>
</dbReference>
<evidence type="ECO:0000313" key="2">
    <source>
        <dbReference type="EMBL" id="EST05191.1"/>
    </source>
</evidence>
<organism evidence="2 3">
    <name type="scientific">Kalmanozyma brasiliensis (strain GHG001)</name>
    <name type="common">Yeast</name>
    <name type="synonym">Pseudozyma brasiliensis</name>
    <dbReference type="NCBI Taxonomy" id="1365824"/>
    <lineage>
        <taxon>Eukaryota</taxon>
        <taxon>Fungi</taxon>
        <taxon>Dikarya</taxon>
        <taxon>Basidiomycota</taxon>
        <taxon>Ustilaginomycotina</taxon>
        <taxon>Ustilaginomycetes</taxon>
        <taxon>Ustilaginales</taxon>
        <taxon>Ustilaginaceae</taxon>
        <taxon>Kalmanozyma</taxon>
    </lineage>
</organism>
<dbReference type="GO" id="GO:0001100">
    <property type="term" value="P:negative regulation of exit from mitosis"/>
    <property type="evidence" value="ECO:0007669"/>
    <property type="project" value="InterPro"/>
</dbReference>
<feature type="compositionally biased region" description="Acidic residues" evidence="1">
    <location>
        <begin position="38"/>
        <end position="60"/>
    </location>
</feature>
<dbReference type="eggNOG" id="ENOG502QX1K">
    <property type="taxonomic scope" value="Eukaryota"/>
</dbReference>
<dbReference type="EMBL" id="KI545892">
    <property type="protein sequence ID" value="EST05191.1"/>
    <property type="molecule type" value="Genomic_DNA"/>
</dbReference>
<dbReference type="PANTHER" id="PTHR35140">
    <property type="entry name" value="MITOTIC CHECK POINT PROTEIN BFA1"/>
    <property type="match status" value="1"/>
</dbReference>
<feature type="compositionally biased region" description="Basic residues" evidence="1">
    <location>
        <begin position="263"/>
        <end position="273"/>
    </location>
</feature>
<feature type="region of interest" description="Disordered" evidence="1">
    <location>
        <begin position="216"/>
        <end position="289"/>
    </location>
</feature>
<proteinExistence type="predicted"/>
<dbReference type="OrthoDB" id="19159at2759"/>
<name>V5E4R0_KALBG</name>
<dbReference type="Proteomes" id="UP000019377">
    <property type="component" value="Unassembled WGS sequence"/>
</dbReference>
<dbReference type="GO" id="GO:1990334">
    <property type="term" value="C:Bfa1-Bub2 complex"/>
    <property type="evidence" value="ECO:0007669"/>
    <property type="project" value="InterPro"/>
</dbReference>
<feature type="region of interest" description="Disordered" evidence="1">
    <location>
        <begin position="18"/>
        <end position="124"/>
    </location>
</feature>
<dbReference type="GO" id="GO:0044732">
    <property type="term" value="C:mitotic spindle pole body"/>
    <property type="evidence" value="ECO:0007669"/>
    <property type="project" value="TreeGrafter"/>
</dbReference>
<sequence length="422" mass="45338">MSQVEDWSEGDFDLEHTALRTDSTSLQDVHPFSRLDLDDQPNWDEDFPEDNPDENSDEQTETIKLSSAAGRDIWDDDPAPLTGTTHTSSSSLHPPAFPDHPPSAKSVSGESDADDEHEDMLEGLDFEGSVFATLPAASAASNSGIKAKLEAILDLKRSGQPSATGGNDQISDSDTGIAAGLIIDDDFDISPSRIAARGLPSKPCFSSVPAQNSAFIGGSGSSASHAHERRHPPQASSVKSSQHKAAAKDHSDAPSIPGENQRKRGGRRGKRGKPALIRPLGAGATPAQKTVKGMRWNAHALRWEGNEGVLRDFDQVIQRSTRPALISQMTGSSTSSALNQVAGYSSPLSPESSTLMNSIASGARVVGDMLFDPIQMRWIPKSGDEEEDTSDRLTMDEIDRPRPHLYYLENIAKSIVTPDSRP</sequence>
<dbReference type="STRING" id="1365824.V5E4R0"/>
<dbReference type="PANTHER" id="PTHR35140:SF1">
    <property type="entry name" value="MITOTIC CHECK POINT PROTEIN BFA1"/>
    <property type="match status" value="1"/>
</dbReference>
<dbReference type="HOGENOM" id="CLU_650736_0_0_1"/>
<evidence type="ECO:0000313" key="3">
    <source>
        <dbReference type="Proteomes" id="UP000019377"/>
    </source>
</evidence>
<protein>
    <submittedName>
        <fullName evidence="2">Uncharacterized protein</fullName>
    </submittedName>
</protein>
<keyword evidence="3" id="KW-1185">Reference proteome</keyword>
<feature type="compositionally biased region" description="Acidic residues" evidence="1">
    <location>
        <begin position="111"/>
        <end position="124"/>
    </location>
</feature>
<dbReference type="InterPro" id="IPR034586">
    <property type="entry name" value="Bfa1/Byr4"/>
</dbReference>
<feature type="compositionally biased region" description="Low complexity" evidence="1">
    <location>
        <begin position="81"/>
        <end position="93"/>
    </location>
</feature>